<sequence length="69" mass="7514">IQPKTIVHAVESPSHSATTSTSNSAAVTSFPQTSTSMNYTISSNAQKMPVYNLITESVMSLKEIEHDMR</sequence>
<dbReference type="EMBL" id="HACG01007061">
    <property type="protein sequence ID" value="CEK53926.1"/>
    <property type="molecule type" value="Transcribed_RNA"/>
</dbReference>
<name>A0A0B6YDS4_9EUPU</name>
<organism evidence="2">
    <name type="scientific">Arion vulgaris</name>
    <dbReference type="NCBI Taxonomy" id="1028688"/>
    <lineage>
        <taxon>Eukaryota</taxon>
        <taxon>Metazoa</taxon>
        <taxon>Spiralia</taxon>
        <taxon>Lophotrochozoa</taxon>
        <taxon>Mollusca</taxon>
        <taxon>Gastropoda</taxon>
        <taxon>Heterobranchia</taxon>
        <taxon>Euthyneura</taxon>
        <taxon>Panpulmonata</taxon>
        <taxon>Eupulmonata</taxon>
        <taxon>Stylommatophora</taxon>
        <taxon>Helicina</taxon>
        <taxon>Arionoidea</taxon>
        <taxon>Arionidae</taxon>
        <taxon>Arion</taxon>
    </lineage>
</organism>
<feature type="compositionally biased region" description="Low complexity" evidence="1">
    <location>
        <begin position="12"/>
        <end position="26"/>
    </location>
</feature>
<protein>
    <submittedName>
        <fullName evidence="2">Uncharacterized protein</fullName>
    </submittedName>
</protein>
<feature type="non-terminal residue" evidence="2">
    <location>
        <position position="69"/>
    </location>
</feature>
<feature type="region of interest" description="Disordered" evidence="1">
    <location>
        <begin position="1"/>
        <end position="26"/>
    </location>
</feature>
<evidence type="ECO:0000256" key="1">
    <source>
        <dbReference type="SAM" id="MobiDB-lite"/>
    </source>
</evidence>
<feature type="non-terminal residue" evidence="2">
    <location>
        <position position="1"/>
    </location>
</feature>
<proteinExistence type="predicted"/>
<gene>
    <name evidence="2" type="primary">ORF21563</name>
</gene>
<dbReference type="AlphaFoldDB" id="A0A0B6YDS4"/>
<accession>A0A0B6YDS4</accession>
<reference evidence="2" key="1">
    <citation type="submission" date="2014-12" db="EMBL/GenBank/DDBJ databases">
        <title>Insight into the proteome of Arion vulgaris.</title>
        <authorList>
            <person name="Aradska J."/>
            <person name="Bulat T."/>
            <person name="Smidak R."/>
            <person name="Sarate P."/>
            <person name="Gangsoo J."/>
            <person name="Sialana F."/>
            <person name="Bilban M."/>
            <person name="Lubec G."/>
        </authorList>
    </citation>
    <scope>NUCLEOTIDE SEQUENCE</scope>
    <source>
        <tissue evidence="2">Skin</tissue>
    </source>
</reference>
<evidence type="ECO:0000313" key="2">
    <source>
        <dbReference type="EMBL" id="CEK53926.1"/>
    </source>
</evidence>